<evidence type="ECO:0000313" key="11">
    <source>
        <dbReference type="EMBL" id="QJW43013.1"/>
    </source>
</evidence>
<dbReference type="GO" id="GO:0046872">
    <property type="term" value="F:metal ion binding"/>
    <property type="evidence" value="ECO:0007669"/>
    <property type="project" value="UniProtKB-KW"/>
</dbReference>
<gene>
    <name evidence="11" type="ORF">HK440_00670</name>
</gene>
<keyword evidence="10" id="KW-0472">Membrane</keyword>
<dbReference type="SUPFAM" id="SSF81648">
    <property type="entry name" value="a domain/subunit of cytochrome bc1 complex (Ubiquinol-cytochrome c reductase)"/>
    <property type="match status" value="1"/>
</dbReference>
<evidence type="ECO:0000256" key="4">
    <source>
        <dbReference type="ARBA" id="ARBA00022660"/>
    </source>
</evidence>
<accession>A0A438UZQ8</accession>
<dbReference type="Pfam" id="PF00033">
    <property type="entry name" value="Cytochrome_B"/>
    <property type="match status" value="1"/>
</dbReference>
<evidence type="ECO:0000313" key="12">
    <source>
        <dbReference type="Proteomes" id="UP000502945"/>
    </source>
</evidence>
<dbReference type="Pfam" id="PF00032">
    <property type="entry name" value="Cytochrom_B_C"/>
    <property type="match status" value="1"/>
</dbReference>
<dbReference type="Gene3D" id="1.20.810.10">
    <property type="entry name" value="Cytochrome Bc1 Complex, Chain C"/>
    <property type="match status" value="1"/>
</dbReference>
<keyword evidence="7" id="KW-0249">Electron transport</keyword>
<dbReference type="InterPro" id="IPR016174">
    <property type="entry name" value="Di-haem_cyt_TM"/>
</dbReference>
<organism evidence="11 12">
    <name type="scientific">Helicobacter pylori</name>
    <name type="common">Campylobacter pylori</name>
    <dbReference type="NCBI Taxonomy" id="210"/>
    <lineage>
        <taxon>Bacteria</taxon>
        <taxon>Pseudomonadati</taxon>
        <taxon>Campylobacterota</taxon>
        <taxon>Epsilonproteobacteria</taxon>
        <taxon>Campylobacterales</taxon>
        <taxon>Helicobacteraceae</taxon>
        <taxon>Helicobacter</taxon>
    </lineage>
</organism>
<dbReference type="EMBL" id="CP053396">
    <property type="protein sequence ID" value="QJW43013.1"/>
    <property type="molecule type" value="Genomic_DNA"/>
</dbReference>
<dbReference type="PANTHER" id="PTHR19271:SF16">
    <property type="entry name" value="CYTOCHROME B"/>
    <property type="match status" value="1"/>
</dbReference>
<dbReference type="AlphaFoldDB" id="A0A438UZQ8"/>
<evidence type="ECO:0000256" key="1">
    <source>
        <dbReference type="ARBA" id="ARBA00004141"/>
    </source>
</evidence>
<evidence type="ECO:0000256" key="5">
    <source>
        <dbReference type="ARBA" id="ARBA00022692"/>
    </source>
</evidence>
<keyword evidence="8" id="KW-1133">Transmembrane helix</keyword>
<evidence type="ECO:0000256" key="6">
    <source>
        <dbReference type="ARBA" id="ARBA00022723"/>
    </source>
</evidence>
<evidence type="ECO:0000256" key="7">
    <source>
        <dbReference type="ARBA" id="ARBA00022982"/>
    </source>
</evidence>
<dbReference type="PANTHER" id="PTHR19271">
    <property type="entry name" value="CYTOCHROME B"/>
    <property type="match status" value="1"/>
</dbReference>
<reference evidence="11 12" key="1">
    <citation type="submission" date="2020-05" db="EMBL/GenBank/DDBJ databases">
        <title>Proteome, Transcriptome, Methylome of different strains of Helicobacter pylori.</title>
        <authorList>
            <person name="Butenko I."/>
            <person name="Fedorov D."/>
            <person name="Babenko V."/>
            <person name="Manolov A."/>
            <person name="Boldyreva D."/>
            <person name="Klimina K."/>
            <person name="Veselovski V."/>
            <person name="Malahova M."/>
            <person name="Semashko T."/>
            <person name="Semenov I."/>
            <person name="Govorun V."/>
        </authorList>
    </citation>
    <scope>NUCLEOTIDE SEQUENCE [LARGE SCALE GENOMIC DNA]</scope>
    <source>
        <strain evidence="11 12">HPY</strain>
    </source>
</reference>
<dbReference type="GO" id="GO:0009055">
    <property type="term" value="F:electron transfer activity"/>
    <property type="evidence" value="ECO:0007669"/>
    <property type="project" value="InterPro"/>
</dbReference>
<dbReference type="GO" id="GO:0016491">
    <property type="term" value="F:oxidoreductase activity"/>
    <property type="evidence" value="ECO:0007669"/>
    <property type="project" value="InterPro"/>
</dbReference>
<evidence type="ECO:0000256" key="9">
    <source>
        <dbReference type="ARBA" id="ARBA00023004"/>
    </source>
</evidence>
<dbReference type="PROSITE" id="PS51003">
    <property type="entry name" value="CYTB_CTER"/>
    <property type="match status" value="1"/>
</dbReference>
<dbReference type="Proteomes" id="UP000502945">
    <property type="component" value="Chromosome"/>
</dbReference>
<keyword evidence="3" id="KW-0349">Heme</keyword>
<keyword evidence="4" id="KW-0679">Respiratory chain</keyword>
<dbReference type="PROSITE" id="PS51002">
    <property type="entry name" value="CYTB_NTER"/>
    <property type="match status" value="1"/>
</dbReference>
<dbReference type="InterPro" id="IPR048259">
    <property type="entry name" value="Cytochrome_b_N_euk/bac"/>
</dbReference>
<proteinExistence type="predicted"/>
<evidence type="ECO:0000256" key="8">
    <source>
        <dbReference type="ARBA" id="ARBA00022989"/>
    </source>
</evidence>
<keyword evidence="5" id="KW-0812">Transmembrane</keyword>
<dbReference type="SUPFAM" id="SSF81342">
    <property type="entry name" value="Transmembrane di-heme cytochromes"/>
    <property type="match status" value="1"/>
</dbReference>
<dbReference type="InterPro" id="IPR005797">
    <property type="entry name" value="Cyt_b/b6_N"/>
</dbReference>
<dbReference type="InterPro" id="IPR027387">
    <property type="entry name" value="Cytb/b6-like_sf"/>
</dbReference>
<evidence type="ECO:0000256" key="10">
    <source>
        <dbReference type="ARBA" id="ARBA00023136"/>
    </source>
</evidence>
<keyword evidence="2" id="KW-0813">Transport</keyword>
<name>A0A438UZQ8_HELPX</name>
<dbReference type="GO" id="GO:0016020">
    <property type="term" value="C:membrane"/>
    <property type="evidence" value="ECO:0007669"/>
    <property type="project" value="UniProtKB-SubCell"/>
</dbReference>
<dbReference type="CDD" id="cd00284">
    <property type="entry name" value="Cytochrome_b_N"/>
    <property type="match status" value="1"/>
</dbReference>
<evidence type="ECO:0000256" key="3">
    <source>
        <dbReference type="ARBA" id="ARBA00022617"/>
    </source>
</evidence>
<comment type="subcellular location">
    <subcellularLocation>
        <location evidence="1">Membrane</location>
        <topology evidence="1">Multi-pass membrane protein</topology>
    </subcellularLocation>
</comment>
<evidence type="ECO:0000256" key="2">
    <source>
        <dbReference type="ARBA" id="ARBA00022448"/>
    </source>
</evidence>
<dbReference type="GO" id="GO:0022904">
    <property type="term" value="P:respiratory electron transport chain"/>
    <property type="evidence" value="ECO:0007669"/>
    <property type="project" value="InterPro"/>
</dbReference>
<dbReference type="InterPro" id="IPR005798">
    <property type="entry name" value="Cyt_b/b6_C"/>
</dbReference>
<dbReference type="InterPro" id="IPR036150">
    <property type="entry name" value="Cyt_b/b6_C_sf"/>
</dbReference>
<keyword evidence="9" id="KW-0408">Iron</keyword>
<dbReference type="RefSeq" id="WP_001917023.1">
    <property type="nucleotide sequence ID" value="NZ_CADGOT010000002.1"/>
</dbReference>
<protein>
    <submittedName>
        <fullName evidence="11">Cytochrome bc complex cytochrome b subunit</fullName>
    </submittedName>
</protein>
<keyword evidence="6" id="KW-0479">Metal-binding</keyword>
<sequence length="412" mass="47636">MAEIKKAKNLGEWLDMRLGTNKLVKVLMTEYWIPKNINFLWAMGVILLTLFGVLVISGIFLLMYYKPDAKMAFDSVNFTIMQEVAYGWLWRHMHATAASMIFVIIYIHMFVGIYYGSYKKGREMIWISGMILFVVFSAEAFSGYMLPWGQMSYWAAAVITNLFGGIPFIGADVVEWIRGNYVVADSTLTRFFMLHVFLLPIAIILLVGVHFYSLRIPHVNNQEGEEIDFELEEKKFIEGKKKESKVIPFWPVFLSKDIFVVCAFMVFFFYLVCYHYDFAMDPINFERANSLKTPPHIYPEWYFLWSYEVLRGFFFSADLGLMAFGVAQVIFFLLPFLDRSPVVAPAHKRPAFMVWFWLLIIDMIVLTIYGKLPPLGIGKYIGLVGSITFLALFFVVLPIITIAERKKQGGVR</sequence>